<evidence type="ECO:0000259" key="8">
    <source>
        <dbReference type="Pfam" id="PF07715"/>
    </source>
</evidence>
<evidence type="ECO:0000256" key="3">
    <source>
        <dbReference type="ARBA" id="ARBA00022452"/>
    </source>
</evidence>
<keyword evidence="10" id="KW-1185">Reference proteome</keyword>
<dbReference type="InterPro" id="IPR023997">
    <property type="entry name" value="TonB-dep_OMP_SusC/RagA_CS"/>
</dbReference>
<reference evidence="9 10" key="1">
    <citation type="submission" date="2019-03" db="EMBL/GenBank/DDBJ databases">
        <title>Genomic Encyclopedia of Archaeal and Bacterial Type Strains, Phase II (KMG-II): from individual species to whole genera.</title>
        <authorList>
            <person name="Goeker M."/>
        </authorList>
    </citation>
    <scope>NUCLEOTIDE SEQUENCE [LARGE SCALE GENOMIC DNA]</scope>
    <source>
        <strain evidence="9 10">DSM 28353</strain>
    </source>
</reference>
<evidence type="ECO:0000256" key="2">
    <source>
        <dbReference type="ARBA" id="ARBA00022448"/>
    </source>
</evidence>
<comment type="subcellular location">
    <subcellularLocation>
        <location evidence="1 7">Cell outer membrane</location>
        <topology evidence="1 7">Multi-pass membrane protein</topology>
    </subcellularLocation>
</comment>
<evidence type="ECO:0000256" key="6">
    <source>
        <dbReference type="ARBA" id="ARBA00023237"/>
    </source>
</evidence>
<keyword evidence="4 7" id="KW-0812">Transmembrane</keyword>
<dbReference type="GO" id="GO:0009279">
    <property type="term" value="C:cell outer membrane"/>
    <property type="evidence" value="ECO:0007669"/>
    <property type="project" value="UniProtKB-SubCell"/>
</dbReference>
<dbReference type="InterPro" id="IPR008969">
    <property type="entry name" value="CarboxyPept-like_regulatory"/>
</dbReference>
<proteinExistence type="inferred from homology"/>
<dbReference type="InterPro" id="IPR036942">
    <property type="entry name" value="Beta-barrel_TonB_sf"/>
</dbReference>
<dbReference type="NCBIfam" id="TIGR04056">
    <property type="entry name" value="OMP_RagA_SusC"/>
    <property type="match status" value="1"/>
</dbReference>
<dbReference type="Proteomes" id="UP000295292">
    <property type="component" value="Unassembled WGS sequence"/>
</dbReference>
<organism evidence="9 10">
    <name type="scientific">Sphingobacterium yanglingense</name>
    <dbReference type="NCBI Taxonomy" id="1437280"/>
    <lineage>
        <taxon>Bacteria</taxon>
        <taxon>Pseudomonadati</taxon>
        <taxon>Bacteroidota</taxon>
        <taxon>Sphingobacteriia</taxon>
        <taxon>Sphingobacteriales</taxon>
        <taxon>Sphingobacteriaceae</taxon>
        <taxon>Sphingobacterium</taxon>
    </lineage>
</organism>
<comment type="caution">
    <text evidence="9">The sequence shown here is derived from an EMBL/GenBank/DDBJ whole genome shotgun (WGS) entry which is preliminary data.</text>
</comment>
<dbReference type="OrthoDB" id="687738at2"/>
<keyword evidence="2 7" id="KW-0813">Transport</keyword>
<evidence type="ECO:0000313" key="10">
    <source>
        <dbReference type="Proteomes" id="UP000295292"/>
    </source>
</evidence>
<evidence type="ECO:0000313" key="9">
    <source>
        <dbReference type="EMBL" id="TDQ79282.1"/>
    </source>
</evidence>
<dbReference type="PROSITE" id="PS52016">
    <property type="entry name" value="TONB_DEPENDENT_REC_3"/>
    <property type="match status" value="1"/>
</dbReference>
<protein>
    <submittedName>
        <fullName evidence="9">TonB-linked SusC/RagA family outer membrane protein</fullName>
    </submittedName>
</protein>
<dbReference type="Gene3D" id="2.170.130.10">
    <property type="entry name" value="TonB-dependent receptor, plug domain"/>
    <property type="match status" value="1"/>
</dbReference>
<dbReference type="SUPFAM" id="SSF56935">
    <property type="entry name" value="Porins"/>
    <property type="match status" value="1"/>
</dbReference>
<name>A0A4R6WKP2_9SPHI</name>
<evidence type="ECO:0000256" key="5">
    <source>
        <dbReference type="ARBA" id="ARBA00023136"/>
    </source>
</evidence>
<evidence type="ECO:0000256" key="1">
    <source>
        <dbReference type="ARBA" id="ARBA00004571"/>
    </source>
</evidence>
<dbReference type="RefSeq" id="WP_133583082.1">
    <property type="nucleotide sequence ID" value="NZ_SNYV01000011.1"/>
</dbReference>
<dbReference type="InterPro" id="IPR039426">
    <property type="entry name" value="TonB-dep_rcpt-like"/>
</dbReference>
<dbReference type="InterPro" id="IPR023996">
    <property type="entry name" value="TonB-dep_OMP_SusC/RagA"/>
</dbReference>
<evidence type="ECO:0000256" key="7">
    <source>
        <dbReference type="PROSITE-ProRule" id="PRU01360"/>
    </source>
</evidence>
<feature type="domain" description="TonB-dependent receptor plug" evidence="8">
    <location>
        <begin position="256"/>
        <end position="364"/>
    </location>
</feature>
<dbReference type="EMBL" id="SNYV01000011">
    <property type="protein sequence ID" value="TDQ79282.1"/>
    <property type="molecule type" value="Genomic_DNA"/>
</dbReference>
<dbReference type="AlphaFoldDB" id="A0A4R6WKP2"/>
<evidence type="ECO:0000256" key="4">
    <source>
        <dbReference type="ARBA" id="ARBA00022692"/>
    </source>
</evidence>
<sequence length="1206" mass="137523">MQDALVFRRQQRNADQTLQMYRNFIRNIGIDDALYRSIKLIMRLTTILLWVTFMQVSASSFGQKVTLRYSNSSLKSVLKELKAQTGYNFLYTERLLQQANPVFIRVESRELGEVLDQLFMHQPLTYDLDSRTIVIRQKSVEENSPIEIDKAKIQIEQQQPIRGRVTNERSEALVGASIYVLDAQGRRTAVQTKTDDQGYFELPPDRVGAKLEVGYLGYTAQKLTARSDMDVISLKPFSAEVDEVEVVSTGYQKIPKERATGSFEFVDNKLLNRKVSTDFISRLEDVVPSITTMKTYQPARGKLLNFNIRGQSTLRSNVWPLIVLDGMPYQGDFNNINPNDIENVTLLKDAAASSIWGAQSGNGVIVITTKKGKFGKPIQLSFNSNITVGARPDLYYQPQMSSADFIEAERYFFDKGGYDFKFEDIFNRLSPVLLLLKENRDGTLSDVDLETKLNELKKIDSRDDFSKYVYRKAVKQQYNIQLSAGSDKMSNLFSVGYDRNLNNVVTSSYDRLNLRNNFRVNPLKNLSFGLDIMYIEGRNKEFGYSNQNQYNMMFGGNYPYTRLADDRGNPVEVIGNGPLPIYQDTAGNGRLFSWKYFPLKELDQSSEITSSRENVFNLDGKWEMMPGLNLSAIYNYRRSLTKTENWQGADSYYMRQLLNGYAVYYDNTIKWNIPLGDKMTFFNQEGVAHQGRVQLSYDHKWKDKHDLHSIAGYEIRQNTASQNSALYYGYDKNRLTYMPVDYVNQLPFANGYLGTNRIWGEMPLLGTTNRFTSYFANASYAYDGKYILSASARKDASNLFGVKSNNRGKPFWSVGAAWVLTNEGFLKDHPVFSSLKLRATYGFNGNVNNTTAAFPIMTIQSQVHGITGLPYAQIMSPPNPSLRWETVGMLNLGLDFALLNSRISGTLEYFRKTPRDLVSTTKLDPTTGFSSMNMNSADILGKGLDLSIQSRNVVNRLFSWTTNLIFSYNRNTITKSYLSNTKGLNYISGPQTNFRTPVVDADLFGQYTFKWAGLDPQTGEPRGYVNGEISKDYPTIYNGTQVADLDYWGSTVPVYFGAFRNTFMYKNWEASFNISYQLGHVFLRNSFNNSMFWDYETGHSDYALRWQKPGDENWTDVPALSYPVNSGSMFYSLSSALVEKADQIKLRDFQLAYRINSSKVIKNPQLYLYMQNLGTLWRANNWGIDPEFGKNSPDPFSVSLGINFSL</sequence>
<keyword evidence="3 7" id="KW-1134">Transmembrane beta strand</keyword>
<dbReference type="Gene3D" id="2.40.170.20">
    <property type="entry name" value="TonB-dependent receptor, beta-barrel domain"/>
    <property type="match status" value="1"/>
</dbReference>
<keyword evidence="6 7" id="KW-0998">Cell outer membrane</keyword>
<dbReference type="NCBIfam" id="TIGR04057">
    <property type="entry name" value="SusC_RagA_signa"/>
    <property type="match status" value="1"/>
</dbReference>
<dbReference type="Pfam" id="PF07715">
    <property type="entry name" value="Plug"/>
    <property type="match status" value="1"/>
</dbReference>
<dbReference type="InterPro" id="IPR012910">
    <property type="entry name" value="Plug_dom"/>
</dbReference>
<dbReference type="InterPro" id="IPR037066">
    <property type="entry name" value="Plug_dom_sf"/>
</dbReference>
<comment type="similarity">
    <text evidence="7">Belongs to the TonB-dependent receptor family.</text>
</comment>
<dbReference type="SUPFAM" id="SSF49464">
    <property type="entry name" value="Carboxypeptidase regulatory domain-like"/>
    <property type="match status" value="1"/>
</dbReference>
<accession>A0A4R6WKP2</accession>
<keyword evidence="5 7" id="KW-0472">Membrane</keyword>
<gene>
    <name evidence="9" type="ORF">CLV99_0716</name>
</gene>